<accession>A0A165ZHS3</accession>
<evidence type="ECO:0000313" key="2">
    <source>
        <dbReference type="Proteomes" id="UP000076798"/>
    </source>
</evidence>
<protein>
    <submittedName>
        <fullName evidence="1">Uncharacterized protein</fullName>
    </submittedName>
</protein>
<sequence>MLNCNLLVLSSLTASTYNSQPFSSTLDTTLQWRDKLRRANESLSRANLASRSLSSDRALHSRRRCSDNKMGEADELTGCGCIFPLGQALR</sequence>
<keyword evidence="2" id="KW-1185">Reference proteome</keyword>
<dbReference type="Proteomes" id="UP000076798">
    <property type="component" value="Unassembled WGS sequence"/>
</dbReference>
<reference evidence="1 2" key="1">
    <citation type="journal article" date="2016" name="Mol. Biol. Evol.">
        <title>Comparative Genomics of Early-Diverging Mushroom-Forming Fungi Provides Insights into the Origins of Lignocellulose Decay Capabilities.</title>
        <authorList>
            <person name="Nagy L.G."/>
            <person name="Riley R."/>
            <person name="Tritt A."/>
            <person name="Adam C."/>
            <person name="Daum C."/>
            <person name="Floudas D."/>
            <person name="Sun H."/>
            <person name="Yadav J.S."/>
            <person name="Pangilinan J."/>
            <person name="Larsson K.H."/>
            <person name="Matsuura K."/>
            <person name="Barry K."/>
            <person name="Labutti K."/>
            <person name="Kuo R."/>
            <person name="Ohm R.A."/>
            <person name="Bhattacharya S.S."/>
            <person name="Shirouzu T."/>
            <person name="Yoshinaga Y."/>
            <person name="Martin F.M."/>
            <person name="Grigoriev I.V."/>
            <person name="Hibbett D.S."/>
        </authorList>
    </citation>
    <scope>NUCLEOTIDE SEQUENCE [LARGE SCALE GENOMIC DNA]</scope>
    <source>
        <strain evidence="1 2">HHB10207 ss-3</strain>
    </source>
</reference>
<name>A0A165ZHS3_9AGAM</name>
<organism evidence="1 2">
    <name type="scientific">Sistotremastrum suecicum HHB10207 ss-3</name>
    <dbReference type="NCBI Taxonomy" id="1314776"/>
    <lineage>
        <taxon>Eukaryota</taxon>
        <taxon>Fungi</taxon>
        <taxon>Dikarya</taxon>
        <taxon>Basidiomycota</taxon>
        <taxon>Agaricomycotina</taxon>
        <taxon>Agaricomycetes</taxon>
        <taxon>Sistotremastrales</taxon>
        <taxon>Sistotremastraceae</taxon>
        <taxon>Sistotremastrum</taxon>
    </lineage>
</organism>
<dbReference type="AlphaFoldDB" id="A0A165ZHS3"/>
<dbReference type="EMBL" id="KV428188">
    <property type="protein sequence ID" value="KZT34313.1"/>
    <property type="molecule type" value="Genomic_DNA"/>
</dbReference>
<proteinExistence type="predicted"/>
<evidence type="ECO:0000313" key="1">
    <source>
        <dbReference type="EMBL" id="KZT34313.1"/>
    </source>
</evidence>
<gene>
    <name evidence="1" type="ORF">SISSUDRAFT_294477</name>
</gene>